<evidence type="ECO:0000256" key="1">
    <source>
        <dbReference type="ARBA" id="ARBA00007074"/>
    </source>
</evidence>
<dbReference type="Gene3D" id="3.90.1720.10">
    <property type="entry name" value="endopeptidase domain like (from Nostoc punctiforme)"/>
    <property type="match status" value="1"/>
</dbReference>
<dbReference type="PANTHER" id="PTHR47360:SF1">
    <property type="entry name" value="ENDOPEPTIDASE NLPC-RELATED"/>
    <property type="match status" value="1"/>
</dbReference>
<evidence type="ECO:0000313" key="7">
    <source>
        <dbReference type="EMBL" id="SDO48676.1"/>
    </source>
</evidence>
<evidence type="ECO:0000259" key="6">
    <source>
        <dbReference type="PROSITE" id="PS51935"/>
    </source>
</evidence>
<dbReference type="OrthoDB" id="9807055at2"/>
<accession>A0A1H0JYA5</accession>
<evidence type="ECO:0000256" key="4">
    <source>
        <dbReference type="ARBA" id="ARBA00022801"/>
    </source>
</evidence>
<dbReference type="STRING" id="91360.SAMN05660330_00373"/>
<organism evidence="7 8">
    <name type="scientific">Desulforhopalus singaporensis</name>
    <dbReference type="NCBI Taxonomy" id="91360"/>
    <lineage>
        <taxon>Bacteria</taxon>
        <taxon>Pseudomonadati</taxon>
        <taxon>Thermodesulfobacteriota</taxon>
        <taxon>Desulfobulbia</taxon>
        <taxon>Desulfobulbales</taxon>
        <taxon>Desulfocapsaceae</taxon>
        <taxon>Desulforhopalus</taxon>
    </lineage>
</organism>
<dbReference type="PROSITE" id="PS51935">
    <property type="entry name" value="NLPC_P60"/>
    <property type="match status" value="1"/>
</dbReference>
<dbReference type="Proteomes" id="UP000199073">
    <property type="component" value="Unassembled WGS sequence"/>
</dbReference>
<keyword evidence="2" id="KW-0645">Protease</keyword>
<dbReference type="InterPro" id="IPR052062">
    <property type="entry name" value="Murein_DD/LD_carboxypeptidase"/>
</dbReference>
<evidence type="ECO:0000313" key="8">
    <source>
        <dbReference type="Proteomes" id="UP000199073"/>
    </source>
</evidence>
<evidence type="ECO:0000256" key="3">
    <source>
        <dbReference type="ARBA" id="ARBA00022729"/>
    </source>
</evidence>
<dbReference type="GO" id="GO:0008234">
    <property type="term" value="F:cysteine-type peptidase activity"/>
    <property type="evidence" value="ECO:0007669"/>
    <property type="project" value="UniProtKB-KW"/>
</dbReference>
<dbReference type="GO" id="GO:0006508">
    <property type="term" value="P:proteolysis"/>
    <property type="evidence" value="ECO:0007669"/>
    <property type="project" value="UniProtKB-KW"/>
</dbReference>
<keyword evidence="8" id="KW-1185">Reference proteome</keyword>
<evidence type="ECO:0000256" key="2">
    <source>
        <dbReference type="ARBA" id="ARBA00022670"/>
    </source>
</evidence>
<name>A0A1H0JYA5_9BACT</name>
<dbReference type="RefSeq" id="WP_143005412.1">
    <property type="nucleotide sequence ID" value="NZ_FNJI01000002.1"/>
</dbReference>
<feature type="domain" description="NlpC/P60" evidence="6">
    <location>
        <begin position="54"/>
        <end position="175"/>
    </location>
</feature>
<comment type="similarity">
    <text evidence="1">Belongs to the peptidase C40 family.</text>
</comment>
<reference evidence="7 8" key="1">
    <citation type="submission" date="2016-10" db="EMBL/GenBank/DDBJ databases">
        <authorList>
            <person name="de Groot N.N."/>
        </authorList>
    </citation>
    <scope>NUCLEOTIDE SEQUENCE [LARGE SCALE GENOMIC DNA]</scope>
    <source>
        <strain evidence="7 8">DSM 12130</strain>
    </source>
</reference>
<sequence>MESRVNVVWFRTATRWGAVLLLIVAQAGCLRYHQVGYVASGDQLLSTPKQSVGGDLKIRIDAYIGQWLGVPYRLGGTSSSGVDCSGFAMLTYRELFGKNLPRTVNEQARMGVRVKRESLRPGDLVFFKTGFFSRHVGIYYGEGSFVHASSSRGVVKSSIHDPYWQKRYWQAKRFEL</sequence>
<keyword evidence="4" id="KW-0378">Hydrolase</keyword>
<dbReference type="Pfam" id="PF00877">
    <property type="entry name" value="NLPC_P60"/>
    <property type="match status" value="1"/>
</dbReference>
<gene>
    <name evidence="7" type="ORF">SAMN05660330_00373</name>
</gene>
<dbReference type="InterPro" id="IPR038765">
    <property type="entry name" value="Papain-like_cys_pep_sf"/>
</dbReference>
<dbReference type="EMBL" id="FNJI01000002">
    <property type="protein sequence ID" value="SDO48676.1"/>
    <property type="molecule type" value="Genomic_DNA"/>
</dbReference>
<evidence type="ECO:0000256" key="5">
    <source>
        <dbReference type="ARBA" id="ARBA00022807"/>
    </source>
</evidence>
<dbReference type="SUPFAM" id="SSF54001">
    <property type="entry name" value="Cysteine proteinases"/>
    <property type="match status" value="1"/>
</dbReference>
<proteinExistence type="inferred from homology"/>
<dbReference type="InterPro" id="IPR000064">
    <property type="entry name" value="NLP_P60_dom"/>
</dbReference>
<dbReference type="AlphaFoldDB" id="A0A1H0JYA5"/>
<keyword evidence="3" id="KW-0732">Signal</keyword>
<keyword evidence="5" id="KW-0788">Thiol protease</keyword>
<protein>
    <submittedName>
        <fullName evidence="7">NlpC/P60 family protein</fullName>
    </submittedName>
</protein>
<dbReference type="PANTHER" id="PTHR47360">
    <property type="entry name" value="MUREIN DD-ENDOPEPTIDASE MEPS/MUREIN LD-CARBOXYPEPTIDASE"/>
    <property type="match status" value="1"/>
</dbReference>